<sequence length="348" mass="38529">MISTLRVLTVGSKREHIHGLLACCCVAAKRWKANSLATEGSAGDKDVLRYGKERTLRRWYREVVERGGLAKAHDLPGCFIMLPSSMYIWDTIRERVTIELGRVGVKPCYFPLFVPSRPVPSAVSSAGCLPGLVTKAGESTLNEPVALRVSSDEVAEACLSEWIRSHRDLPLKLSHWGNSIRFNSRWRHLPFLKCREVLQQEGYAAHKCLEEAEAFTGSLIKLYRSVFEDLLALSTEEGTSDDGATRSLDALISDGSRVRVLTVVCRKAVKNVQFEDSDGVRKGAHLATWSIDFGVIGAMVMVHGDDTGLVIPPNVAETQAVVMPMPPSRDVGPAQWEVKMRAIERRCE</sequence>
<comment type="caution">
    <text evidence="2">The sequence shown here is derived from an EMBL/GenBank/DDBJ whole genome shotgun (WGS) entry which is preliminary data.</text>
</comment>
<evidence type="ECO:0000259" key="1">
    <source>
        <dbReference type="PROSITE" id="PS50862"/>
    </source>
</evidence>
<feature type="domain" description="Aminoacyl-transfer RNA synthetases class-II family profile" evidence="1">
    <location>
        <begin position="88"/>
        <end position="293"/>
    </location>
</feature>
<dbReference type="AlphaFoldDB" id="A0A7J6TZG8"/>
<accession>A0A7J6TZG8</accession>
<dbReference type="GO" id="GO:0005737">
    <property type="term" value="C:cytoplasm"/>
    <property type="evidence" value="ECO:0007669"/>
    <property type="project" value="InterPro"/>
</dbReference>
<dbReference type="EMBL" id="JABANM010003574">
    <property type="protein sequence ID" value="KAF4750643.1"/>
    <property type="molecule type" value="Genomic_DNA"/>
</dbReference>
<reference evidence="2 3" key="1">
    <citation type="submission" date="2020-04" db="EMBL/GenBank/DDBJ databases">
        <title>Perkinsus olseni comparative genomics.</title>
        <authorList>
            <person name="Bogema D.R."/>
        </authorList>
    </citation>
    <scope>NUCLEOTIDE SEQUENCE [LARGE SCALE GENOMIC DNA]</scope>
    <source>
        <strain evidence="2">ATCC PRA-205</strain>
    </source>
</reference>
<dbReference type="GO" id="GO:0017101">
    <property type="term" value="C:aminoacyl-tRNA synthetase multienzyme complex"/>
    <property type="evidence" value="ECO:0007669"/>
    <property type="project" value="TreeGrafter"/>
</dbReference>
<evidence type="ECO:0000313" key="3">
    <source>
        <dbReference type="Proteomes" id="UP000574390"/>
    </source>
</evidence>
<dbReference type="GO" id="GO:0004827">
    <property type="term" value="F:proline-tRNA ligase activity"/>
    <property type="evidence" value="ECO:0007669"/>
    <property type="project" value="InterPro"/>
</dbReference>
<dbReference type="InterPro" id="IPR004499">
    <property type="entry name" value="Pro-tRNA-ligase_IIa_arc-type"/>
</dbReference>
<dbReference type="GO" id="GO:0005524">
    <property type="term" value="F:ATP binding"/>
    <property type="evidence" value="ECO:0007669"/>
    <property type="project" value="InterPro"/>
</dbReference>
<dbReference type="PANTHER" id="PTHR43382">
    <property type="entry name" value="PROLYL-TRNA SYNTHETASE"/>
    <property type="match status" value="1"/>
</dbReference>
<dbReference type="Proteomes" id="UP000574390">
    <property type="component" value="Unassembled WGS sequence"/>
</dbReference>
<proteinExistence type="predicted"/>
<dbReference type="PROSITE" id="PS50862">
    <property type="entry name" value="AA_TRNA_LIGASE_II"/>
    <property type="match status" value="1"/>
</dbReference>
<dbReference type="SUPFAM" id="SSF55681">
    <property type="entry name" value="Class II aaRS and biotin synthetases"/>
    <property type="match status" value="1"/>
</dbReference>
<gene>
    <name evidence="2" type="ORF">FOZ62_000517</name>
</gene>
<protein>
    <recommendedName>
        <fullName evidence="1">Aminoacyl-transfer RNA synthetases class-II family profile domain-containing protein</fullName>
    </recommendedName>
</protein>
<dbReference type="InterPro" id="IPR006195">
    <property type="entry name" value="aa-tRNA-synth_II"/>
</dbReference>
<feature type="non-terminal residue" evidence="2">
    <location>
        <position position="1"/>
    </location>
</feature>
<dbReference type="Gene3D" id="3.30.930.10">
    <property type="entry name" value="Bira Bifunctional Protein, Domain 2"/>
    <property type="match status" value="1"/>
</dbReference>
<name>A0A7J6TZG8_PEROL</name>
<organism evidence="2 3">
    <name type="scientific">Perkinsus olseni</name>
    <name type="common">Perkinsus atlanticus</name>
    <dbReference type="NCBI Taxonomy" id="32597"/>
    <lineage>
        <taxon>Eukaryota</taxon>
        <taxon>Sar</taxon>
        <taxon>Alveolata</taxon>
        <taxon>Perkinsozoa</taxon>
        <taxon>Perkinsea</taxon>
        <taxon>Perkinsida</taxon>
        <taxon>Perkinsidae</taxon>
        <taxon>Perkinsus</taxon>
    </lineage>
</organism>
<dbReference type="InterPro" id="IPR045864">
    <property type="entry name" value="aa-tRNA-synth_II/BPL/LPL"/>
</dbReference>
<dbReference type="PANTHER" id="PTHR43382:SF2">
    <property type="entry name" value="BIFUNCTIONAL GLUTAMATE_PROLINE--TRNA LIGASE"/>
    <property type="match status" value="1"/>
</dbReference>
<evidence type="ECO:0000313" key="2">
    <source>
        <dbReference type="EMBL" id="KAF4750643.1"/>
    </source>
</evidence>
<dbReference type="GO" id="GO:0006433">
    <property type="term" value="P:prolyl-tRNA aminoacylation"/>
    <property type="evidence" value="ECO:0007669"/>
    <property type="project" value="InterPro"/>
</dbReference>